<feature type="domain" description="CSD" evidence="4">
    <location>
        <begin position="1"/>
        <end position="65"/>
    </location>
</feature>
<organism evidence="5 6">
    <name type="scientific">Kuenenia stuttgartiensis</name>
    <dbReference type="NCBI Taxonomy" id="174633"/>
    <lineage>
        <taxon>Bacteria</taxon>
        <taxon>Pseudomonadati</taxon>
        <taxon>Planctomycetota</taxon>
        <taxon>Candidatus Brocadiia</taxon>
        <taxon>Candidatus Brocadiales</taxon>
        <taxon>Candidatus Brocadiaceae</taxon>
        <taxon>Candidatus Kuenenia</taxon>
    </lineage>
</organism>
<evidence type="ECO:0000256" key="3">
    <source>
        <dbReference type="RuleBase" id="RU000408"/>
    </source>
</evidence>
<dbReference type="GO" id="GO:0003677">
    <property type="term" value="F:DNA binding"/>
    <property type="evidence" value="ECO:0007669"/>
    <property type="project" value="UniProtKB-KW"/>
</dbReference>
<protein>
    <submittedName>
        <fullName evidence="5">DNA-binding transcriptional repressor</fullName>
    </submittedName>
</protein>
<dbReference type="Gene3D" id="6.20.370.130">
    <property type="match status" value="1"/>
</dbReference>
<keyword evidence="2" id="KW-0963">Cytoplasm</keyword>
<dbReference type="AlphaFoldDB" id="A0A6G7GYG3"/>
<dbReference type="GO" id="GO:0005829">
    <property type="term" value="C:cytosol"/>
    <property type="evidence" value="ECO:0007669"/>
    <property type="project" value="UniProtKB-ARBA"/>
</dbReference>
<evidence type="ECO:0000256" key="2">
    <source>
        <dbReference type="ARBA" id="ARBA00022490"/>
    </source>
</evidence>
<dbReference type="InterPro" id="IPR019844">
    <property type="entry name" value="CSD_CS"/>
</dbReference>
<dbReference type="InterPro" id="IPR002059">
    <property type="entry name" value="CSP_DNA-bd"/>
</dbReference>
<dbReference type="PROSITE" id="PS00352">
    <property type="entry name" value="CSD_1"/>
    <property type="match status" value="1"/>
</dbReference>
<sequence length="68" mass="7351">MAIGKVKWFDAKKGFGFIEQEGGGDVFVHYSNIGGDGFKTLEDGEKVEFEVVEGAKGLQAQKVNRVAS</sequence>
<dbReference type="InterPro" id="IPR012156">
    <property type="entry name" value="Cold_shock_CspA"/>
</dbReference>
<evidence type="ECO:0000313" key="5">
    <source>
        <dbReference type="EMBL" id="QII14247.1"/>
    </source>
</evidence>
<dbReference type="PANTHER" id="PTHR11544">
    <property type="entry name" value="COLD SHOCK DOMAIN CONTAINING PROTEINS"/>
    <property type="match status" value="1"/>
</dbReference>
<dbReference type="InterPro" id="IPR011129">
    <property type="entry name" value="CSD"/>
</dbReference>
<dbReference type="SUPFAM" id="SSF50249">
    <property type="entry name" value="Nucleic acid-binding proteins"/>
    <property type="match status" value="1"/>
</dbReference>
<dbReference type="Pfam" id="PF00313">
    <property type="entry name" value="CSD"/>
    <property type="match status" value="1"/>
</dbReference>
<dbReference type="RefSeq" id="WP_164995646.1">
    <property type="nucleotide sequence ID" value="NZ_CP049055.1"/>
</dbReference>
<dbReference type="InterPro" id="IPR050181">
    <property type="entry name" value="Cold_shock_domain"/>
</dbReference>
<keyword evidence="5" id="KW-0238">DNA-binding</keyword>
<dbReference type="Proteomes" id="UP000501926">
    <property type="component" value="Chromosome"/>
</dbReference>
<dbReference type="CDD" id="cd04458">
    <property type="entry name" value="CSP_CDS"/>
    <property type="match status" value="1"/>
</dbReference>
<comment type="subcellular location">
    <subcellularLocation>
        <location evidence="1 3">Cytoplasm</location>
    </subcellularLocation>
</comment>
<accession>A0A6G7GYG3</accession>
<proteinExistence type="predicted"/>
<dbReference type="FunFam" id="2.40.50.140:FF:000006">
    <property type="entry name" value="Cold shock protein CspC"/>
    <property type="match status" value="1"/>
</dbReference>
<dbReference type="EMBL" id="CP049055">
    <property type="protein sequence ID" value="QII14247.1"/>
    <property type="molecule type" value="Genomic_DNA"/>
</dbReference>
<dbReference type="SMART" id="SM00357">
    <property type="entry name" value="CSP"/>
    <property type="match status" value="1"/>
</dbReference>
<dbReference type="Gene3D" id="2.40.50.140">
    <property type="entry name" value="Nucleic acid-binding proteins"/>
    <property type="match status" value="1"/>
</dbReference>
<name>A0A6G7GYG3_KUEST</name>
<evidence type="ECO:0000256" key="1">
    <source>
        <dbReference type="ARBA" id="ARBA00004496"/>
    </source>
</evidence>
<dbReference type="PIRSF" id="PIRSF002599">
    <property type="entry name" value="Cold_shock_A"/>
    <property type="match status" value="1"/>
</dbReference>
<gene>
    <name evidence="5" type="ORF">KsCSTR_48700</name>
</gene>
<dbReference type="PRINTS" id="PR00050">
    <property type="entry name" value="COLDSHOCK"/>
</dbReference>
<dbReference type="PROSITE" id="PS51857">
    <property type="entry name" value="CSD_2"/>
    <property type="match status" value="1"/>
</dbReference>
<reference evidence="5 6" key="1">
    <citation type="submission" date="2020-02" db="EMBL/GenBank/DDBJ databases">
        <title>Newly sequenced genome of strain CSTR1 showed variability in Candidatus Kuenenia stuttgartiensis genomes.</title>
        <authorList>
            <person name="Ding C."/>
            <person name="Adrian L."/>
        </authorList>
    </citation>
    <scope>NUCLEOTIDE SEQUENCE [LARGE SCALE GENOMIC DNA]</scope>
    <source>
        <strain evidence="5 6">CSTR1</strain>
    </source>
</reference>
<evidence type="ECO:0000313" key="6">
    <source>
        <dbReference type="Proteomes" id="UP000501926"/>
    </source>
</evidence>
<dbReference type="InterPro" id="IPR012340">
    <property type="entry name" value="NA-bd_OB-fold"/>
</dbReference>
<evidence type="ECO:0000259" key="4">
    <source>
        <dbReference type="PROSITE" id="PS51857"/>
    </source>
</evidence>